<evidence type="ECO:0000256" key="2">
    <source>
        <dbReference type="SAM" id="Phobius"/>
    </source>
</evidence>
<feature type="transmembrane region" description="Helical" evidence="2">
    <location>
        <begin position="258"/>
        <end position="277"/>
    </location>
</feature>
<gene>
    <name evidence="4" type="ORF">F2Q69_00040231</name>
</gene>
<dbReference type="AlphaFoldDB" id="A0A8S9NFS0"/>
<feature type="transmembrane region" description="Helical" evidence="2">
    <location>
        <begin position="50"/>
        <end position="69"/>
    </location>
</feature>
<evidence type="ECO:0000313" key="4">
    <source>
        <dbReference type="EMBL" id="KAF3499879.1"/>
    </source>
</evidence>
<evidence type="ECO:0008006" key="6">
    <source>
        <dbReference type="Google" id="ProtNLM"/>
    </source>
</evidence>
<evidence type="ECO:0000256" key="3">
    <source>
        <dbReference type="SAM" id="SignalP"/>
    </source>
</evidence>
<reference evidence="4" key="1">
    <citation type="submission" date="2019-12" db="EMBL/GenBank/DDBJ databases">
        <title>Genome sequencing and annotation of Brassica cretica.</title>
        <authorList>
            <person name="Studholme D.J."/>
            <person name="Sarris P."/>
        </authorList>
    </citation>
    <scope>NUCLEOTIDE SEQUENCE</scope>
    <source>
        <strain evidence="4">PFS-109/04</strain>
        <tissue evidence="4">Leaf</tissue>
    </source>
</reference>
<feature type="region of interest" description="Disordered" evidence="1">
    <location>
        <begin position="481"/>
        <end position="506"/>
    </location>
</feature>
<keyword evidence="2" id="KW-0812">Transmembrane</keyword>
<proteinExistence type="predicted"/>
<evidence type="ECO:0000256" key="1">
    <source>
        <dbReference type="SAM" id="MobiDB-lite"/>
    </source>
</evidence>
<evidence type="ECO:0000313" key="5">
    <source>
        <dbReference type="Proteomes" id="UP000712600"/>
    </source>
</evidence>
<feature type="chain" id="PRO_5035763863" description="Transmembrane protein" evidence="3">
    <location>
        <begin position="19"/>
        <end position="506"/>
    </location>
</feature>
<comment type="caution">
    <text evidence="4">The sequence shown here is derived from an EMBL/GenBank/DDBJ whole genome shotgun (WGS) entry which is preliminary data.</text>
</comment>
<keyword evidence="2" id="KW-0472">Membrane</keyword>
<accession>A0A8S9NFS0</accession>
<feature type="transmembrane region" description="Helical" evidence="2">
    <location>
        <begin position="389"/>
        <end position="408"/>
    </location>
</feature>
<feature type="signal peptide" evidence="3">
    <location>
        <begin position="1"/>
        <end position="18"/>
    </location>
</feature>
<dbReference type="Proteomes" id="UP000712600">
    <property type="component" value="Unassembled WGS sequence"/>
</dbReference>
<feature type="transmembrane region" description="Helical" evidence="2">
    <location>
        <begin position="283"/>
        <end position="309"/>
    </location>
</feature>
<sequence length="506" mass="55178">MGLAHLVLGLTLGSLIQCFDWERDADVAVDMSEGRGLTMPKACLRREGEVVIVCMLAGGAVVLVDLGFVSRWIWVRSTTVVCWNETGRCLFSSDLRLLCFPLSPPSAASFRASPSCSNGLIRNNESEELVGDLSFISSSNSHGFLWWRIKPPSMLHTLIFKAPTPTLDRNLCFNVNSGDSGLNFCLPVEIARFVGRGPPPAELRGVARRLRRCLLGATSALLTVLDEVLPVGDGVLGFEQWLGDGSFSVRSASLSGRVFPAMLFLCFFWSFYAWLRLEALNLIYFLVEFYIAFWVACFQGELNLLLCFIPLSSKLRQSDLVFLVVSAAFSVSRGRSSSSGAQGRSQAPPSMPACSHFGEFSTELPPAIPLFPLSCSDAARSALFRVIKLLLYLILLPIAFKFSLVRSLKSISCGQNSLYDSSAASVLLSDLSDEVLPVGDGVLGFEQWLGDGSFSVRAASLPGRVFSRQWALEKLSVDSRDFESGSGVASSWFTSRGQESGEEKEG</sequence>
<keyword evidence="2" id="KW-1133">Transmembrane helix</keyword>
<organism evidence="4 5">
    <name type="scientific">Brassica cretica</name>
    <name type="common">Mustard</name>
    <dbReference type="NCBI Taxonomy" id="69181"/>
    <lineage>
        <taxon>Eukaryota</taxon>
        <taxon>Viridiplantae</taxon>
        <taxon>Streptophyta</taxon>
        <taxon>Embryophyta</taxon>
        <taxon>Tracheophyta</taxon>
        <taxon>Spermatophyta</taxon>
        <taxon>Magnoliopsida</taxon>
        <taxon>eudicotyledons</taxon>
        <taxon>Gunneridae</taxon>
        <taxon>Pentapetalae</taxon>
        <taxon>rosids</taxon>
        <taxon>malvids</taxon>
        <taxon>Brassicales</taxon>
        <taxon>Brassicaceae</taxon>
        <taxon>Brassiceae</taxon>
        <taxon>Brassica</taxon>
    </lineage>
</organism>
<keyword evidence="3" id="KW-0732">Signal</keyword>
<name>A0A8S9NFS0_BRACR</name>
<feature type="compositionally biased region" description="Polar residues" evidence="1">
    <location>
        <begin position="487"/>
        <end position="498"/>
    </location>
</feature>
<dbReference type="EMBL" id="QGKX02001621">
    <property type="protein sequence ID" value="KAF3499879.1"/>
    <property type="molecule type" value="Genomic_DNA"/>
</dbReference>
<protein>
    <recommendedName>
        <fullName evidence="6">Transmembrane protein</fullName>
    </recommendedName>
</protein>